<dbReference type="OrthoDB" id="2750929at2759"/>
<sequence length="339" mass="38611">MLLYCQRLQCLRYLIYGFNDKRWLGTALLARGYVAAPPTRMKYRTTTLLSGRLVSANQSILDLSGVTSGLVHFKGLPDESAARPVAAIKYYSSPWNGRAHEKFPPDTKGVFYYHQSKTFPRQLGELRFRLCSDSKAFRQGVDLCLPSGIPWCISSHSLTTRKGYRSICDHLVKEQLLDIGLYADFPESMFASSDNMVLNLGQPFVVDLSQRKMVLSLVSRRPHQALQKVNAWNSVRNVMDIASFSGRAIVRLEQYPLALRKRYYYEPLFAMRLLEAMTPIRRIATDGRMLEPVPGEFVSVRGFSMPPEPRPWGFSPAEPATRKIVTDWLEHETIQSLSH</sequence>
<name>A0A8H5F864_9AGAR</name>
<proteinExistence type="predicted"/>
<protein>
    <submittedName>
        <fullName evidence="1">Uncharacterized protein</fullName>
    </submittedName>
</protein>
<comment type="caution">
    <text evidence="1">The sequence shown here is derived from an EMBL/GenBank/DDBJ whole genome shotgun (WGS) entry which is preliminary data.</text>
</comment>
<dbReference type="Proteomes" id="UP000567179">
    <property type="component" value="Unassembled WGS sequence"/>
</dbReference>
<accession>A0A8H5F864</accession>
<reference evidence="1 2" key="1">
    <citation type="journal article" date="2020" name="ISME J.">
        <title>Uncovering the hidden diversity of litter-decomposition mechanisms in mushroom-forming fungi.</title>
        <authorList>
            <person name="Floudas D."/>
            <person name="Bentzer J."/>
            <person name="Ahren D."/>
            <person name="Johansson T."/>
            <person name="Persson P."/>
            <person name="Tunlid A."/>
        </authorList>
    </citation>
    <scope>NUCLEOTIDE SEQUENCE [LARGE SCALE GENOMIC DNA]</scope>
    <source>
        <strain evidence="1 2">CBS 101986</strain>
    </source>
</reference>
<evidence type="ECO:0000313" key="1">
    <source>
        <dbReference type="EMBL" id="KAF5327102.1"/>
    </source>
</evidence>
<keyword evidence="2" id="KW-1185">Reference proteome</keyword>
<dbReference type="EMBL" id="JAACJJ010000014">
    <property type="protein sequence ID" value="KAF5327102.1"/>
    <property type="molecule type" value="Genomic_DNA"/>
</dbReference>
<dbReference type="AlphaFoldDB" id="A0A8H5F864"/>
<evidence type="ECO:0000313" key="2">
    <source>
        <dbReference type="Proteomes" id="UP000567179"/>
    </source>
</evidence>
<gene>
    <name evidence="1" type="ORF">D9619_003993</name>
</gene>
<organism evidence="1 2">
    <name type="scientific">Psilocybe cf. subviscida</name>
    <dbReference type="NCBI Taxonomy" id="2480587"/>
    <lineage>
        <taxon>Eukaryota</taxon>
        <taxon>Fungi</taxon>
        <taxon>Dikarya</taxon>
        <taxon>Basidiomycota</taxon>
        <taxon>Agaricomycotina</taxon>
        <taxon>Agaricomycetes</taxon>
        <taxon>Agaricomycetidae</taxon>
        <taxon>Agaricales</taxon>
        <taxon>Agaricineae</taxon>
        <taxon>Strophariaceae</taxon>
        <taxon>Psilocybe</taxon>
    </lineage>
</organism>